<evidence type="ECO:0000313" key="1">
    <source>
        <dbReference type="EMBL" id="PRQ36664.1"/>
    </source>
</evidence>
<name>A0A2P6QR54_ROSCH</name>
<accession>A0A2P6QR54</accession>
<sequence length="151" mass="16858">MHMMDARDQSNISALRSTNKKTKDLAQIETALCQSPPPPPGLLANSLLFPAFSSMATTTTSLASLYNHFILYLSLLKLLRLDLALLAYPNINHCLFFISCTFTHICTLSLPNFFCQIYTQVAIFSTLGFRIWGLCSSLSNLFPSLQNWSLS</sequence>
<evidence type="ECO:0000313" key="2">
    <source>
        <dbReference type="Proteomes" id="UP000238479"/>
    </source>
</evidence>
<dbReference type="Gramene" id="PRQ36664">
    <property type="protein sequence ID" value="PRQ36664"/>
    <property type="gene ID" value="RchiOBHm_Chr4g0394111"/>
</dbReference>
<gene>
    <name evidence="1" type="ORF">RchiOBHm_Chr4g0394111</name>
</gene>
<dbReference type="EMBL" id="PDCK01000042">
    <property type="protein sequence ID" value="PRQ36664.1"/>
    <property type="molecule type" value="Genomic_DNA"/>
</dbReference>
<keyword evidence="2" id="KW-1185">Reference proteome</keyword>
<dbReference type="Proteomes" id="UP000238479">
    <property type="component" value="Chromosome 4"/>
</dbReference>
<protein>
    <submittedName>
        <fullName evidence="1">Uncharacterized protein</fullName>
    </submittedName>
</protein>
<proteinExistence type="predicted"/>
<reference evidence="1 2" key="1">
    <citation type="journal article" date="2018" name="Nat. Genet.">
        <title>The Rosa genome provides new insights in the design of modern roses.</title>
        <authorList>
            <person name="Bendahmane M."/>
        </authorList>
    </citation>
    <scope>NUCLEOTIDE SEQUENCE [LARGE SCALE GENOMIC DNA]</scope>
    <source>
        <strain evidence="2">cv. Old Blush</strain>
    </source>
</reference>
<comment type="caution">
    <text evidence="1">The sequence shown here is derived from an EMBL/GenBank/DDBJ whole genome shotgun (WGS) entry which is preliminary data.</text>
</comment>
<dbReference type="AlphaFoldDB" id="A0A2P6QR54"/>
<organism evidence="1 2">
    <name type="scientific">Rosa chinensis</name>
    <name type="common">China rose</name>
    <dbReference type="NCBI Taxonomy" id="74649"/>
    <lineage>
        <taxon>Eukaryota</taxon>
        <taxon>Viridiplantae</taxon>
        <taxon>Streptophyta</taxon>
        <taxon>Embryophyta</taxon>
        <taxon>Tracheophyta</taxon>
        <taxon>Spermatophyta</taxon>
        <taxon>Magnoliopsida</taxon>
        <taxon>eudicotyledons</taxon>
        <taxon>Gunneridae</taxon>
        <taxon>Pentapetalae</taxon>
        <taxon>rosids</taxon>
        <taxon>fabids</taxon>
        <taxon>Rosales</taxon>
        <taxon>Rosaceae</taxon>
        <taxon>Rosoideae</taxon>
        <taxon>Rosoideae incertae sedis</taxon>
        <taxon>Rosa</taxon>
    </lineage>
</organism>